<organism evidence="1">
    <name type="scientific">Arundo donax</name>
    <name type="common">Giant reed</name>
    <name type="synonym">Donax arundinaceus</name>
    <dbReference type="NCBI Taxonomy" id="35708"/>
    <lineage>
        <taxon>Eukaryota</taxon>
        <taxon>Viridiplantae</taxon>
        <taxon>Streptophyta</taxon>
        <taxon>Embryophyta</taxon>
        <taxon>Tracheophyta</taxon>
        <taxon>Spermatophyta</taxon>
        <taxon>Magnoliopsida</taxon>
        <taxon>Liliopsida</taxon>
        <taxon>Poales</taxon>
        <taxon>Poaceae</taxon>
        <taxon>PACMAD clade</taxon>
        <taxon>Arundinoideae</taxon>
        <taxon>Arundineae</taxon>
        <taxon>Arundo</taxon>
    </lineage>
</organism>
<sequence>MKCPLLLCHSNLRSPNHHNFQRQYSCTDLNCKVGL</sequence>
<proteinExistence type="predicted"/>
<name>A0A0A8YJU0_ARUDO</name>
<dbReference type="AlphaFoldDB" id="A0A0A8YJU0"/>
<reference evidence="1" key="2">
    <citation type="journal article" date="2015" name="Data Brief">
        <title>Shoot transcriptome of the giant reed, Arundo donax.</title>
        <authorList>
            <person name="Barrero R.A."/>
            <person name="Guerrero F.D."/>
            <person name="Moolhuijzen P."/>
            <person name="Goolsby J.A."/>
            <person name="Tidwell J."/>
            <person name="Bellgard S.E."/>
            <person name="Bellgard M.I."/>
        </authorList>
    </citation>
    <scope>NUCLEOTIDE SEQUENCE</scope>
    <source>
        <tissue evidence="1">Shoot tissue taken approximately 20 cm above the soil surface</tissue>
    </source>
</reference>
<protein>
    <submittedName>
        <fullName evidence="1">Uncharacterized protein</fullName>
    </submittedName>
</protein>
<evidence type="ECO:0000313" key="1">
    <source>
        <dbReference type="EMBL" id="JAD26884.1"/>
    </source>
</evidence>
<accession>A0A0A8YJU0</accession>
<reference evidence="1" key="1">
    <citation type="submission" date="2014-09" db="EMBL/GenBank/DDBJ databases">
        <authorList>
            <person name="Magalhaes I.L.F."/>
            <person name="Oliveira U."/>
            <person name="Santos F.R."/>
            <person name="Vidigal T.H.D.A."/>
            <person name="Brescovit A.D."/>
            <person name="Santos A.J."/>
        </authorList>
    </citation>
    <scope>NUCLEOTIDE SEQUENCE</scope>
    <source>
        <tissue evidence="1">Shoot tissue taken approximately 20 cm above the soil surface</tissue>
    </source>
</reference>
<dbReference type="EMBL" id="GBRH01271011">
    <property type="protein sequence ID" value="JAD26884.1"/>
    <property type="molecule type" value="Transcribed_RNA"/>
</dbReference>